<dbReference type="PROSITE" id="PS51891">
    <property type="entry name" value="CENP_V_GFA"/>
    <property type="match status" value="1"/>
</dbReference>
<evidence type="ECO:0000256" key="2">
    <source>
        <dbReference type="ARBA" id="ARBA00022723"/>
    </source>
</evidence>
<evidence type="ECO:0000256" key="3">
    <source>
        <dbReference type="ARBA" id="ARBA00022833"/>
    </source>
</evidence>
<accession>A0A7X5U8N9</accession>
<evidence type="ECO:0000256" key="1">
    <source>
        <dbReference type="ARBA" id="ARBA00005495"/>
    </source>
</evidence>
<keyword evidence="3" id="KW-0862">Zinc</keyword>
<dbReference type="PANTHER" id="PTHR28620">
    <property type="entry name" value="CENTROMERE PROTEIN V"/>
    <property type="match status" value="1"/>
</dbReference>
<dbReference type="InterPro" id="IPR006913">
    <property type="entry name" value="CENP-V/GFA"/>
</dbReference>
<dbReference type="EMBL" id="JAARLZ010000003">
    <property type="protein sequence ID" value="NII05951.1"/>
    <property type="molecule type" value="Genomic_DNA"/>
</dbReference>
<comment type="caution">
    <text evidence="5">The sequence shown here is derived from an EMBL/GenBank/DDBJ whole genome shotgun (WGS) entry which is preliminary data.</text>
</comment>
<dbReference type="Gene3D" id="2.170.150.70">
    <property type="match status" value="1"/>
</dbReference>
<name>A0A7X5U8N9_9GAMM</name>
<dbReference type="Proteomes" id="UP000490980">
    <property type="component" value="Unassembled WGS sequence"/>
</dbReference>
<dbReference type="PANTHER" id="PTHR28620:SF1">
    <property type="entry name" value="CENP-V_GFA DOMAIN-CONTAINING PROTEIN"/>
    <property type="match status" value="1"/>
</dbReference>
<proteinExistence type="inferred from homology"/>
<protein>
    <recommendedName>
        <fullName evidence="4">CENP-V/GFA domain-containing protein</fullName>
    </recommendedName>
</protein>
<dbReference type="InterPro" id="IPR052355">
    <property type="entry name" value="CENP-V-like"/>
</dbReference>
<dbReference type="InterPro" id="IPR011057">
    <property type="entry name" value="Mss4-like_sf"/>
</dbReference>
<gene>
    <name evidence="5" type="ORF">HBF25_06030</name>
</gene>
<dbReference type="SUPFAM" id="SSF51316">
    <property type="entry name" value="Mss4-like"/>
    <property type="match status" value="1"/>
</dbReference>
<dbReference type="GO" id="GO:0046872">
    <property type="term" value="F:metal ion binding"/>
    <property type="evidence" value="ECO:0007669"/>
    <property type="project" value="UniProtKB-KW"/>
</dbReference>
<dbReference type="GO" id="GO:0016846">
    <property type="term" value="F:carbon-sulfur lyase activity"/>
    <property type="evidence" value="ECO:0007669"/>
    <property type="project" value="InterPro"/>
</dbReference>
<evidence type="ECO:0000313" key="5">
    <source>
        <dbReference type="EMBL" id="NII05951.1"/>
    </source>
</evidence>
<keyword evidence="2" id="KW-0479">Metal-binding</keyword>
<comment type="similarity">
    <text evidence="1">Belongs to the Gfa family.</text>
</comment>
<dbReference type="Pfam" id="PF04828">
    <property type="entry name" value="GFA"/>
    <property type="match status" value="1"/>
</dbReference>
<evidence type="ECO:0000259" key="4">
    <source>
        <dbReference type="PROSITE" id="PS51891"/>
    </source>
</evidence>
<reference evidence="5 6" key="1">
    <citation type="submission" date="2020-03" db="EMBL/GenBank/DDBJ databases">
        <authorList>
            <person name="Lai Q."/>
        </authorList>
    </citation>
    <scope>NUCLEOTIDE SEQUENCE [LARGE SCALE GENOMIC DNA]</scope>
    <source>
        <strain evidence="5 6">CCUG 25036</strain>
    </source>
</reference>
<dbReference type="AlphaFoldDB" id="A0A7X5U8N9"/>
<organism evidence="5 6">
    <name type="scientific">Luteibacter anthropi</name>
    <dbReference type="NCBI Taxonomy" id="564369"/>
    <lineage>
        <taxon>Bacteria</taxon>
        <taxon>Pseudomonadati</taxon>
        <taxon>Pseudomonadota</taxon>
        <taxon>Gammaproteobacteria</taxon>
        <taxon>Lysobacterales</taxon>
        <taxon>Rhodanobacteraceae</taxon>
        <taxon>Luteibacter</taxon>
    </lineage>
</organism>
<sequence length="138" mass="15046">MHIHGSCHCGNIVFDLAWPGEPPVPTRACTCTFCRKHGAAWTANPSASLDIRFRDASRVSRHEFGTRTAQFHVCQVCGVVPVCTSDIEGRRYAVVNVRTFDGEVPVADPVSVSFDGEGEDDRLARRARGWIGTVTMGA</sequence>
<keyword evidence="6" id="KW-1185">Reference proteome</keyword>
<feature type="domain" description="CENP-V/GFA" evidence="4">
    <location>
        <begin position="3"/>
        <end position="115"/>
    </location>
</feature>
<evidence type="ECO:0000313" key="6">
    <source>
        <dbReference type="Proteomes" id="UP000490980"/>
    </source>
</evidence>